<organism evidence="1 2">
    <name type="scientific">Megasphaera hexanoica</name>
    <dbReference type="NCBI Taxonomy" id="1675036"/>
    <lineage>
        <taxon>Bacteria</taxon>
        <taxon>Bacillati</taxon>
        <taxon>Bacillota</taxon>
        <taxon>Negativicutes</taxon>
        <taxon>Veillonellales</taxon>
        <taxon>Veillonellaceae</taxon>
        <taxon>Megasphaera</taxon>
    </lineage>
</organism>
<gene>
    <name evidence="1" type="ORF">ACGTZG_13765</name>
</gene>
<evidence type="ECO:0000313" key="2">
    <source>
        <dbReference type="Proteomes" id="UP001605989"/>
    </source>
</evidence>
<dbReference type="EMBL" id="JBIEKR010000017">
    <property type="protein sequence ID" value="MFG6274249.1"/>
    <property type="molecule type" value="Genomic_DNA"/>
</dbReference>
<feature type="non-terminal residue" evidence="1">
    <location>
        <position position="1"/>
    </location>
</feature>
<name>A0ABW7DT01_9FIRM</name>
<protein>
    <submittedName>
        <fullName evidence="1">Uncharacterized protein</fullName>
    </submittedName>
</protein>
<proteinExistence type="predicted"/>
<keyword evidence="2" id="KW-1185">Reference proteome</keyword>
<dbReference type="Proteomes" id="UP001605989">
    <property type="component" value="Unassembled WGS sequence"/>
</dbReference>
<comment type="caution">
    <text evidence="1">The sequence shown here is derived from an EMBL/GenBank/DDBJ whole genome shotgun (WGS) entry which is preliminary data.</text>
</comment>
<accession>A0ABW7DT01</accession>
<evidence type="ECO:0000313" key="1">
    <source>
        <dbReference type="EMBL" id="MFG6274249.1"/>
    </source>
</evidence>
<reference evidence="1 2" key="1">
    <citation type="submission" date="2024-10" db="EMBL/GenBank/DDBJ databases">
        <authorList>
            <person name="Sang B.-I."/>
            <person name="Prabhaharan D."/>
        </authorList>
    </citation>
    <scope>NUCLEOTIDE SEQUENCE [LARGE SCALE GENOMIC DNA]</scope>
    <source>
        <strain evidence="1 2">MH</strain>
    </source>
</reference>
<sequence>PPIYTFIVSLYGKPQFDLSYLYASISSGHDCFLKGIIAQFDLTFTEKIWPEAERYHFFDFVSSMSTMHMLSKMDVRYISYTDKKIADLFLQIVKDYVKNPTEDNWLRMIYSYPSGLLLTARITTNYLQLKNIYAQRKTHRLPEWRQFCTWVEGLPLVKELGVVPNDSSV</sequence>